<organism evidence="2 3">
    <name type="scientific">Acinetobacter bereziniae</name>
    <name type="common">Acinetobacter genomosp. 10</name>
    <dbReference type="NCBI Taxonomy" id="106648"/>
    <lineage>
        <taxon>Bacteria</taxon>
        <taxon>Pseudomonadati</taxon>
        <taxon>Pseudomonadota</taxon>
        <taxon>Gammaproteobacteria</taxon>
        <taxon>Moraxellales</taxon>
        <taxon>Moraxellaceae</taxon>
        <taxon>Acinetobacter</taxon>
    </lineage>
</organism>
<feature type="transmembrane region" description="Helical" evidence="1">
    <location>
        <begin position="20"/>
        <end position="53"/>
    </location>
</feature>
<keyword evidence="1" id="KW-0812">Transmembrane</keyword>
<protein>
    <submittedName>
        <fullName evidence="2">Uncharacterized protein</fullName>
    </submittedName>
</protein>
<evidence type="ECO:0000256" key="1">
    <source>
        <dbReference type="SAM" id="Phobius"/>
    </source>
</evidence>
<reference evidence="3" key="1">
    <citation type="journal article" date="2020" name="MBio">
        <title>Horizontal gene transfer to a defensive symbiont with a reduced genome amongst a multipartite beetle microbiome.</title>
        <authorList>
            <person name="Waterworth S.C."/>
            <person name="Florez L.V."/>
            <person name="Rees E.R."/>
            <person name="Hertweck C."/>
            <person name="Kaltenpoth M."/>
            <person name="Kwan J.C."/>
        </authorList>
    </citation>
    <scope>NUCLEOTIDE SEQUENCE [LARGE SCALE GENOMIC DNA]</scope>
</reference>
<dbReference type="AlphaFoldDB" id="A0A833PFZ0"/>
<comment type="caution">
    <text evidence="2">The sequence shown here is derived from an EMBL/GenBank/DDBJ whole genome shotgun (WGS) entry which is preliminary data.</text>
</comment>
<evidence type="ECO:0000313" key="3">
    <source>
        <dbReference type="Proteomes" id="UP000490535"/>
    </source>
</evidence>
<dbReference type="Proteomes" id="UP000490535">
    <property type="component" value="Unassembled WGS sequence"/>
</dbReference>
<keyword evidence="1" id="KW-1133">Transmembrane helix</keyword>
<keyword evidence="1" id="KW-0472">Membrane</keyword>
<name>A0A833PFZ0_ACIBZ</name>
<gene>
    <name evidence="2" type="ORF">GAK29_01858</name>
</gene>
<evidence type="ECO:0000313" key="2">
    <source>
        <dbReference type="EMBL" id="KAF1025511.1"/>
    </source>
</evidence>
<dbReference type="EMBL" id="WNDP01000038">
    <property type="protein sequence ID" value="KAF1025511.1"/>
    <property type="molecule type" value="Genomic_DNA"/>
</dbReference>
<accession>A0A833PFZ0</accession>
<proteinExistence type="predicted"/>
<sequence length="132" mass="15869">MAELNQHQRYELKPSRIALGFQLLCLAIICSLWFAILNVWISLCLLIIALLSLKWFRKRQQVQSLAQLELNQWVIQYRDLEQAQHVQIKQMIDHALYIVVYFYEKKQPTLIIWQDQVEHLAWKSLKSRVKLH</sequence>